<dbReference type="STRING" id="573321.SAMN04488505_103101"/>
<name>A0A1H7UTP0_9BACT</name>
<keyword evidence="2" id="KW-0378">Hydrolase</keyword>
<dbReference type="InterPro" id="IPR000073">
    <property type="entry name" value="AB_hydrolase_1"/>
</dbReference>
<sequence length="262" mass="29640">MQNIPPKTIVFITGAFVGNNCWDEWRRYYGQKGYQTIAPAWPHKNASPEALRNSHPNPEIASIRLPALIDHYASMVKALPEKPILIGHSIGGLIVQLLLQEGLGALGIAIHSVPPQGIFTFKLSFLKAGWGPLGFFTSAQRTFLMSFKQWQYAFTNGMSPDEQKEAYYKFAIPESKLIVRDTITKAARIKFENPHAPLLLTSGSADHTIPASLNYANYRKYRHSNSVTDYKEFEGRNHFVLGQSTWKQDADYILEWIEKQAK</sequence>
<dbReference type="RefSeq" id="WP_202909241.1">
    <property type="nucleotide sequence ID" value="NZ_FOBB01000003.1"/>
</dbReference>
<feature type="domain" description="AB hydrolase-1" evidence="1">
    <location>
        <begin position="9"/>
        <end position="242"/>
    </location>
</feature>
<keyword evidence="3" id="KW-1185">Reference proteome</keyword>
<dbReference type="InterPro" id="IPR029058">
    <property type="entry name" value="AB_hydrolase_fold"/>
</dbReference>
<reference evidence="2 3" key="1">
    <citation type="submission" date="2016-10" db="EMBL/GenBank/DDBJ databases">
        <authorList>
            <person name="de Groot N.N."/>
        </authorList>
    </citation>
    <scope>NUCLEOTIDE SEQUENCE [LARGE SCALE GENOMIC DNA]</scope>
    <source>
        <strain evidence="2 3">DSM 21039</strain>
    </source>
</reference>
<dbReference type="Pfam" id="PF12697">
    <property type="entry name" value="Abhydrolase_6"/>
    <property type="match status" value="1"/>
</dbReference>
<organism evidence="2 3">
    <name type="scientific">Chitinophaga rupis</name>
    <dbReference type="NCBI Taxonomy" id="573321"/>
    <lineage>
        <taxon>Bacteria</taxon>
        <taxon>Pseudomonadati</taxon>
        <taxon>Bacteroidota</taxon>
        <taxon>Chitinophagia</taxon>
        <taxon>Chitinophagales</taxon>
        <taxon>Chitinophagaceae</taxon>
        <taxon>Chitinophaga</taxon>
    </lineage>
</organism>
<protein>
    <submittedName>
        <fullName evidence="2">Lysophospholipase, alpha-beta hydrolase superfamily</fullName>
    </submittedName>
</protein>
<dbReference type="AlphaFoldDB" id="A0A1H7UTP0"/>
<evidence type="ECO:0000259" key="1">
    <source>
        <dbReference type="Pfam" id="PF12697"/>
    </source>
</evidence>
<evidence type="ECO:0000313" key="2">
    <source>
        <dbReference type="EMBL" id="SEM00194.1"/>
    </source>
</evidence>
<gene>
    <name evidence="2" type="ORF">SAMN04488505_103101</name>
</gene>
<dbReference type="Proteomes" id="UP000198984">
    <property type="component" value="Unassembled WGS sequence"/>
</dbReference>
<dbReference type="EMBL" id="FOBB01000003">
    <property type="protein sequence ID" value="SEM00194.1"/>
    <property type="molecule type" value="Genomic_DNA"/>
</dbReference>
<proteinExistence type="predicted"/>
<dbReference type="SUPFAM" id="SSF53474">
    <property type="entry name" value="alpha/beta-Hydrolases"/>
    <property type="match status" value="1"/>
</dbReference>
<accession>A0A1H7UTP0</accession>
<dbReference type="GO" id="GO:0016787">
    <property type="term" value="F:hydrolase activity"/>
    <property type="evidence" value="ECO:0007669"/>
    <property type="project" value="UniProtKB-KW"/>
</dbReference>
<evidence type="ECO:0000313" key="3">
    <source>
        <dbReference type="Proteomes" id="UP000198984"/>
    </source>
</evidence>
<dbReference type="Gene3D" id="3.40.50.1820">
    <property type="entry name" value="alpha/beta hydrolase"/>
    <property type="match status" value="1"/>
</dbReference>